<dbReference type="Pfam" id="PF09932">
    <property type="entry name" value="DUF2164"/>
    <property type="match status" value="1"/>
</dbReference>
<sequence>MAIITFSEEEKSTIVSQVQKYFQKELDQDLGQFDAEFLLDFFAEKIGVYFYNRGLNDAQNVLTGKLADLALEMEEALDEIEKPTELSK</sequence>
<organism evidence="1 2">
    <name type="scientific">Thalassomonas actiniarum</name>
    <dbReference type="NCBI Taxonomy" id="485447"/>
    <lineage>
        <taxon>Bacteria</taxon>
        <taxon>Pseudomonadati</taxon>
        <taxon>Pseudomonadota</taxon>
        <taxon>Gammaproteobacteria</taxon>
        <taxon>Alteromonadales</taxon>
        <taxon>Colwelliaceae</taxon>
        <taxon>Thalassomonas</taxon>
    </lineage>
</organism>
<accession>A0AAE9YUI5</accession>
<dbReference type="EMBL" id="CP059735">
    <property type="protein sequence ID" value="WDD99896.1"/>
    <property type="molecule type" value="Genomic_DNA"/>
</dbReference>
<dbReference type="KEGG" id="tact:SG35_004320"/>
<dbReference type="AlphaFoldDB" id="A0AAE9YUI5"/>
<dbReference type="RefSeq" id="WP_044831869.1">
    <property type="nucleotide sequence ID" value="NZ_CP059735.1"/>
</dbReference>
<gene>
    <name evidence="1" type="ORF">SG35_004320</name>
</gene>
<name>A0AAE9YUI5_9GAMM</name>
<keyword evidence="2" id="KW-1185">Reference proteome</keyword>
<evidence type="ECO:0000313" key="1">
    <source>
        <dbReference type="EMBL" id="WDD99896.1"/>
    </source>
</evidence>
<proteinExistence type="predicted"/>
<reference evidence="1 2" key="2">
    <citation type="journal article" date="2022" name="Mar. Drugs">
        <title>Bioassay-Guided Fractionation Leads to the Detection of Cholic Acid Generated by the Rare Thalassomonas sp.</title>
        <authorList>
            <person name="Pheiffer F."/>
            <person name="Schneider Y.K."/>
            <person name="Hansen E.H."/>
            <person name="Andersen J.H."/>
            <person name="Isaksson J."/>
            <person name="Busche T."/>
            <person name="R C."/>
            <person name="Kalinowski J."/>
            <person name="Zyl L.V."/>
            <person name="Trindade M."/>
        </authorList>
    </citation>
    <scope>NUCLEOTIDE SEQUENCE [LARGE SCALE GENOMIC DNA]</scope>
    <source>
        <strain evidence="1 2">A5K-106</strain>
    </source>
</reference>
<reference evidence="1 2" key="1">
    <citation type="journal article" date="2015" name="Genome Announc.">
        <title>Draft Genome Sequences of Marine Isolates of Thalassomonas viridans and Thalassomonas actiniarum.</title>
        <authorList>
            <person name="Olonade I."/>
            <person name="van Zyl L.J."/>
            <person name="Trindade M."/>
        </authorList>
    </citation>
    <scope>NUCLEOTIDE SEQUENCE [LARGE SCALE GENOMIC DNA]</scope>
    <source>
        <strain evidence="1 2">A5K-106</strain>
    </source>
</reference>
<protein>
    <submittedName>
        <fullName evidence="1">DUF2164 domain-containing protein</fullName>
    </submittedName>
</protein>
<dbReference type="InterPro" id="IPR018680">
    <property type="entry name" value="DUF2164"/>
</dbReference>
<evidence type="ECO:0000313" key="2">
    <source>
        <dbReference type="Proteomes" id="UP000032568"/>
    </source>
</evidence>
<dbReference type="Proteomes" id="UP000032568">
    <property type="component" value="Chromosome"/>
</dbReference>